<dbReference type="EMBL" id="AE005673">
    <property type="protein sequence ID" value="AAK24384.1"/>
    <property type="molecule type" value="Genomic_DNA"/>
</dbReference>
<evidence type="ECO:0000313" key="3">
    <source>
        <dbReference type="Proteomes" id="UP000001816"/>
    </source>
</evidence>
<name>Q9A5N4_CAUVC</name>
<dbReference type="AlphaFoldDB" id="Q9A5N4"/>
<reference evidence="2 3" key="1">
    <citation type="journal article" date="2001" name="Proc. Natl. Acad. Sci. U.S.A.">
        <title>Complete genome sequence of Caulobacter crescentus.</title>
        <authorList>
            <person name="Nierman W.C."/>
            <person name="Feldblyum T.V."/>
            <person name="Laub M.T."/>
            <person name="Paulsen I.T."/>
            <person name="Nelson K.E."/>
            <person name="Eisen J.A."/>
            <person name="Heidelberg J.F."/>
            <person name="Alley M.R."/>
            <person name="Ohta N."/>
            <person name="Maddock J.R."/>
            <person name="Potocka I."/>
            <person name="Nelson W.C."/>
            <person name="Newton A."/>
            <person name="Stephens C."/>
            <person name="Phadke N.D."/>
            <person name="Ely B."/>
            <person name="DeBoy R.T."/>
            <person name="Dodson R.J."/>
            <person name="Durkin A.S."/>
            <person name="Gwinn M.L."/>
            <person name="Haft D.H."/>
            <person name="Kolonay J.F."/>
            <person name="Smit J."/>
            <person name="Craven M.B."/>
            <person name="Khouri H."/>
            <person name="Shetty J."/>
            <person name="Berry K."/>
            <person name="Utterback T."/>
            <person name="Tran K."/>
            <person name="Wolf A."/>
            <person name="Vamathevan J."/>
            <person name="Ermolaeva M."/>
            <person name="White O."/>
            <person name="Salzberg S.L."/>
            <person name="Venter J.C."/>
            <person name="Shapiro L."/>
            <person name="Fraser C.M."/>
        </authorList>
    </citation>
    <scope>NUCLEOTIDE SEQUENCE [LARGE SCALE GENOMIC DNA]</scope>
    <source>
        <strain evidence="3">ATCC 19089 / CB15</strain>
    </source>
</reference>
<dbReference type="KEGG" id="ccr:CC_2413"/>
<dbReference type="STRING" id="190650.CC_2413"/>
<dbReference type="HOGENOM" id="CLU_1728050_0_0_5"/>
<accession>Q9A5N4</accession>
<evidence type="ECO:0000256" key="1">
    <source>
        <dbReference type="SAM" id="MobiDB-lite"/>
    </source>
</evidence>
<dbReference type="PIR" id="D87548">
    <property type="entry name" value="D87548"/>
</dbReference>
<dbReference type="BioCyc" id="CAULO:CC2413-MONOMER"/>
<organism evidence="2 3">
    <name type="scientific">Caulobacter vibrioides (strain ATCC 19089 / CIP 103742 / CB 15)</name>
    <name type="common">Caulobacter crescentus</name>
    <dbReference type="NCBI Taxonomy" id="190650"/>
    <lineage>
        <taxon>Bacteria</taxon>
        <taxon>Pseudomonadati</taxon>
        <taxon>Pseudomonadota</taxon>
        <taxon>Alphaproteobacteria</taxon>
        <taxon>Caulobacterales</taxon>
        <taxon>Caulobacteraceae</taxon>
        <taxon>Caulobacter</taxon>
    </lineage>
</organism>
<evidence type="ECO:0000313" key="2">
    <source>
        <dbReference type="EMBL" id="AAK24384.1"/>
    </source>
</evidence>
<dbReference type="Proteomes" id="UP000001816">
    <property type="component" value="Chromosome"/>
</dbReference>
<gene>
    <name evidence="2" type="ordered locus">CC_2413</name>
</gene>
<sequence length="151" mass="15723">MRDLGDLRLIVLCPPSQALGKGGASLRALRCMGAFESKPAVRARLTLVGAALTSRTGTLVPTRARPMTPPGRRQHQSPVLMAGQACAPGPTRPGPTARPSASSRRACGSWAYGRLLRPMSRPLRDVALAARRGDPGWVVSLPNAGVSPAAG</sequence>
<dbReference type="EnsemblBacteria" id="AAK24384">
    <property type="protein sequence ID" value="AAK24384"/>
    <property type="gene ID" value="CC_2413"/>
</dbReference>
<proteinExistence type="predicted"/>
<feature type="region of interest" description="Disordered" evidence="1">
    <location>
        <begin position="83"/>
        <end position="103"/>
    </location>
</feature>
<protein>
    <submittedName>
        <fullName evidence="2">Uncharacterized protein</fullName>
    </submittedName>
</protein>
<keyword evidence="3" id="KW-1185">Reference proteome</keyword>